<dbReference type="AlphaFoldDB" id="A0A2G6E9R0"/>
<organism evidence="1 2">
    <name type="scientific">candidate division KSB3 bacterium</name>
    <dbReference type="NCBI Taxonomy" id="2044937"/>
    <lineage>
        <taxon>Bacteria</taxon>
        <taxon>candidate division KSB3</taxon>
    </lineage>
</organism>
<dbReference type="EMBL" id="PDPS01000022">
    <property type="protein sequence ID" value="PID58508.1"/>
    <property type="molecule type" value="Genomic_DNA"/>
</dbReference>
<reference evidence="1 2" key="1">
    <citation type="submission" date="2017-10" db="EMBL/GenBank/DDBJ databases">
        <title>Novel microbial diversity and functional potential in the marine mammal oral microbiome.</title>
        <authorList>
            <person name="Dudek N.K."/>
            <person name="Sun C.L."/>
            <person name="Burstein D."/>
            <person name="Kantor R.S."/>
            <person name="Aliaga Goltsman D.S."/>
            <person name="Bik E.M."/>
            <person name="Thomas B.C."/>
            <person name="Banfield J.F."/>
            <person name="Relman D.A."/>
        </authorList>
    </citation>
    <scope>NUCLEOTIDE SEQUENCE [LARGE SCALE GENOMIC DNA]</scope>
    <source>
        <strain evidence="1">DOLZORAL124_49_17</strain>
    </source>
</reference>
<gene>
    <name evidence="1" type="ORF">CSB45_02895</name>
</gene>
<sequence>MPYDSSSKFVLFFNREACERSSLTEADLNFYLYTAAMMNDIQAPENVYALVAKGDKRLTACVPGQKDGERIVFQMHSNVVAGKRLVMVVENSQGLSAAGGKHIKRGIMRWLQELKELERSLPLSLFVVRGGNDVQEFLRGEDLSRLPFESQNDALPSLVGLVSEYLNFIGQGFQPLHNLAHIGQKTMQDGVKKVLYLTDSYGIPDTIDDSQVGTLLGWKLDGVEVTVLTNGDCAKWDYKHLVNCEQLPQILTETFMKNRLKNWLN</sequence>
<accession>A0A2G6E9R0</accession>
<evidence type="ECO:0000313" key="1">
    <source>
        <dbReference type="EMBL" id="PID58508.1"/>
    </source>
</evidence>
<proteinExistence type="predicted"/>
<comment type="caution">
    <text evidence="1">The sequence shown here is derived from an EMBL/GenBank/DDBJ whole genome shotgun (WGS) entry which is preliminary data.</text>
</comment>
<protein>
    <recommendedName>
        <fullName evidence="3">VWFA domain-containing protein</fullName>
    </recommendedName>
</protein>
<name>A0A2G6E9R0_9BACT</name>
<dbReference type="Proteomes" id="UP000229740">
    <property type="component" value="Unassembled WGS sequence"/>
</dbReference>
<evidence type="ECO:0008006" key="3">
    <source>
        <dbReference type="Google" id="ProtNLM"/>
    </source>
</evidence>
<evidence type="ECO:0000313" key="2">
    <source>
        <dbReference type="Proteomes" id="UP000229740"/>
    </source>
</evidence>